<gene>
    <name evidence="2" type="ORF">CDAR_393451</name>
</gene>
<name>A0AAV4W765_9ARAC</name>
<accession>A0AAV4W765</accession>
<feature type="transmembrane region" description="Helical" evidence="1">
    <location>
        <begin position="24"/>
        <end position="46"/>
    </location>
</feature>
<dbReference type="EMBL" id="BPLQ01014262">
    <property type="protein sequence ID" value="GIY78597.1"/>
    <property type="molecule type" value="Genomic_DNA"/>
</dbReference>
<sequence length="89" mass="10329">MTAHRKLTEAVNQVHQVQNPLDKFGILMMALFIKYSQLDFILLNILQRYPKFNYFQLSTKTLKFIPPEIVIHAGTSVVQGFEIPFTQCD</sequence>
<evidence type="ECO:0000313" key="3">
    <source>
        <dbReference type="Proteomes" id="UP001054837"/>
    </source>
</evidence>
<evidence type="ECO:0000313" key="2">
    <source>
        <dbReference type="EMBL" id="GIY78597.1"/>
    </source>
</evidence>
<dbReference type="Proteomes" id="UP001054837">
    <property type="component" value="Unassembled WGS sequence"/>
</dbReference>
<evidence type="ECO:0000256" key="1">
    <source>
        <dbReference type="SAM" id="Phobius"/>
    </source>
</evidence>
<organism evidence="2 3">
    <name type="scientific">Caerostris darwini</name>
    <dbReference type="NCBI Taxonomy" id="1538125"/>
    <lineage>
        <taxon>Eukaryota</taxon>
        <taxon>Metazoa</taxon>
        <taxon>Ecdysozoa</taxon>
        <taxon>Arthropoda</taxon>
        <taxon>Chelicerata</taxon>
        <taxon>Arachnida</taxon>
        <taxon>Araneae</taxon>
        <taxon>Araneomorphae</taxon>
        <taxon>Entelegynae</taxon>
        <taxon>Araneoidea</taxon>
        <taxon>Araneidae</taxon>
        <taxon>Caerostris</taxon>
    </lineage>
</organism>
<dbReference type="AlphaFoldDB" id="A0AAV4W765"/>
<reference evidence="2 3" key="1">
    <citation type="submission" date="2021-06" db="EMBL/GenBank/DDBJ databases">
        <title>Caerostris darwini draft genome.</title>
        <authorList>
            <person name="Kono N."/>
            <person name="Arakawa K."/>
        </authorList>
    </citation>
    <scope>NUCLEOTIDE SEQUENCE [LARGE SCALE GENOMIC DNA]</scope>
</reference>
<comment type="caution">
    <text evidence="2">The sequence shown here is derived from an EMBL/GenBank/DDBJ whole genome shotgun (WGS) entry which is preliminary data.</text>
</comment>
<keyword evidence="1" id="KW-0472">Membrane</keyword>
<protein>
    <recommendedName>
        <fullName evidence="4">Cytochrome P450</fullName>
    </recommendedName>
</protein>
<keyword evidence="3" id="KW-1185">Reference proteome</keyword>
<keyword evidence="1" id="KW-1133">Transmembrane helix</keyword>
<proteinExistence type="predicted"/>
<keyword evidence="1" id="KW-0812">Transmembrane</keyword>
<evidence type="ECO:0008006" key="4">
    <source>
        <dbReference type="Google" id="ProtNLM"/>
    </source>
</evidence>